<comment type="function">
    <text evidence="16">Catalyzes the exchange of ADP and ATP across the membrane.</text>
</comment>
<dbReference type="InterPro" id="IPR002113">
    <property type="entry name" value="ADT_euk_type"/>
</dbReference>
<evidence type="ECO:0000256" key="4">
    <source>
        <dbReference type="ARBA" id="ARBA00022448"/>
    </source>
</evidence>
<dbReference type="GeneID" id="92179260"/>
<dbReference type="RefSeq" id="XP_066805041.1">
    <property type="nucleotide sequence ID" value="XM_066945118.1"/>
</dbReference>
<keyword evidence="5" id="KW-0050">Antiport</keyword>
<keyword evidence="4 15" id="KW-0813">Transport</keyword>
<feature type="repeat" description="Solcar" evidence="14">
    <location>
        <begin position="82"/>
        <end position="174"/>
    </location>
</feature>
<dbReference type="PRINTS" id="PR00927">
    <property type="entry name" value="ADPTRNSLCASE"/>
</dbReference>
<comment type="similarity">
    <text evidence="2 15">Belongs to the mitochondrial carrier (TC 2.A.29) family.</text>
</comment>
<dbReference type="GO" id="GO:0005743">
    <property type="term" value="C:mitochondrial inner membrane"/>
    <property type="evidence" value="ECO:0007669"/>
    <property type="project" value="UniProtKB-SubCell"/>
</dbReference>
<dbReference type="InterPro" id="IPR002067">
    <property type="entry name" value="MCP"/>
</dbReference>
<dbReference type="PANTHER" id="PTHR45635">
    <property type="entry name" value="ADP,ATP CARRIER PROTEIN 1-RELATED-RELATED"/>
    <property type="match status" value="1"/>
</dbReference>
<evidence type="ECO:0000256" key="15">
    <source>
        <dbReference type="RuleBase" id="RU000488"/>
    </source>
</evidence>
<feature type="transmembrane region" description="Helical" evidence="16">
    <location>
        <begin position="184"/>
        <end position="204"/>
    </location>
</feature>
<evidence type="ECO:0000256" key="10">
    <source>
        <dbReference type="ARBA" id="ARBA00023128"/>
    </source>
</evidence>
<accession>A0AAW0Z3S1</accession>
<comment type="catalytic activity">
    <reaction evidence="12">
        <text>ADP(in) + ATP(out) = ADP(out) + ATP(in)</text>
        <dbReference type="Rhea" id="RHEA:34999"/>
        <dbReference type="ChEBI" id="CHEBI:30616"/>
        <dbReference type="ChEBI" id="CHEBI:456216"/>
    </reaction>
    <physiologicalReaction direction="left-to-right" evidence="12">
        <dbReference type="Rhea" id="RHEA:35000"/>
    </physiologicalReaction>
</comment>
<gene>
    <name evidence="17" type="ORF">IAR55_002001</name>
</gene>
<evidence type="ECO:0000313" key="18">
    <source>
        <dbReference type="Proteomes" id="UP001388673"/>
    </source>
</evidence>
<keyword evidence="9 16" id="KW-1133">Transmembrane helix</keyword>
<evidence type="ECO:0000256" key="12">
    <source>
        <dbReference type="ARBA" id="ARBA00024143"/>
    </source>
</evidence>
<feature type="repeat" description="Solcar" evidence="14">
    <location>
        <begin position="1"/>
        <end position="71"/>
    </location>
</feature>
<dbReference type="Proteomes" id="UP001388673">
    <property type="component" value="Unassembled WGS sequence"/>
</dbReference>
<dbReference type="GO" id="GO:0140021">
    <property type="term" value="P:mitochondrial ADP transmembrane transport"/>
    <property type="evidence" value="ECO:0007669"/>
    <property type="project" value="InterPro"/>
</dbReference>
<dbReference type="AlphaFoldDB" id="A0AAW0Z3S1"/>
<comment type="caution">
    <text evidence="16">Lacks conserved residue(s) required for the propagation of feature annotation.</text>
</comment>
<dbReference type="Pfam" id="PF00153">
    <property type="entry name" value="Mito_carr"/>
    <property type="match status" value="3"/>
</dbReference>
<dbReference type="GO" id="GO:0005471">
    <property type="term" value="F:ATP:ADP antiporter activity"/>
    <property type="evidence" value="ECO:0007669"/>
    <property type="project" value="UniProtKB-UniRule"/>
</dbReference>
<dbReference type="InterPro" id="IPR023395">
    <property type="entry name" value="MCP_dom_sf"/>
</dbReference>
<evidence type="ECO:0000256" key="1">
    <source>
        <dbReference type="ARBA" id="ARBA00004448"/>
    </source>
</evidence>
<evidence type="ECO:0000256" key="7">
    <source>
        <dbReference type="ARBA" id="ARBA00022737"/>
    </source>
</evidence>
<keyword evidence="6 14" id="KW-0812">Transmembrane</keyword>
<dbReference type="PRINTS" id="PR00926">
    <property type="entry name" value="MITOCARRIER"/>
</dbReference>
<organism evidence="17 18">
    <name type="scientific">Kwoniella newhampshirensis</name>
    <dbReference type="NCBI Taxonomy" id="1651941"/>
    <lineage>
        <taxon>Eukaryota</taxon>
        <taxon>Fungi</taxon>
        <taxon>Dikarya</taxon>
        <taxon>Basidiomycota</taxon>
        <taxon>Agaricomycotina</taxon>
        <taxon>Tremellomycetes</taxon>
        <taxon>Tremellales</taxon>
        <taxon>Cryptococcaceae</taxon>
        <taxon>Kwoniella</taxon>
    </lineage>
</organism>
<evidence type="ECO:0000256" key="11">
    <source>
        <dbReference type="ARBA" id="ARBA00023136"/>
    </source>
</evidence>
<evidence type="ECO:0000256" key="14">
    <source>
        <dbReference type="PROSITE-ProRule" id="PRU00282"/>
    </source>
</evidence>
<evidence type="ECO:0000256" key="13">
    <source>
        <dbReference type="ARBA" id="ARBA00045250"/>
    </source>
</evidence>
<comment type="caution">
    <text evidence="17">The sequence shown here is derived from an EMBL/GenBank/DDBJ whole genome shotgun (WGS) entry which is preliminary data.</text>
</comment>
<keyword evidence="8" id="KW-0999">Mitochondrion inner membrane</keyword>
<feature type="transmembrane region" description="Helical" evidence="16">
    <location>
        <begin position="83"/>
        <end position="103"/>
    </location>
</feature>
<dbReference type="InterPro" id="IPR018108">
    <property type="entry name" value="MCP_transmembrane"/>
</dbReference>
<comment type="function">
    <text evidence="13">ADP:ATP antiporter that mediates import of ADP into the mitochondrial matrix for ATP synthesis, and export of ATP out to fuel the cell. Cycles between the cytoplasmic-open state (c-state) and the matrix-open state (m-state): operates by the alternating access mechanism with a single substrate-binding site intermittently exposed to either the cytosolic (c-state) or matrix (m-state) side of the inner mitochondrial membrane.</text>
</comment>
<dbReference type="Gene3D" id="1.50.40.10">
    <property type="entry name" value="Mitochondrial carrier domain"/>
    <property type="match status" value="1"/>
</dbReference>
<dbReference type="SUPFAM" id="SSF103506">
    <property type="entry name" value="Mitochondrial carrier"/>
    <property type="match status" value="1"/>
</dbReference>
<dbReference type="EMBL" id="JBCAWK010000003">
    <property type="protein sequence ID" value="KAK8864745.1"/>
    <property type="molecule type" value="Genomic_DNA"/>
</dbReference>
<feature type="repeat" description="Solcar" evidence="14">
    <location>
        <begin position="181"/>
        <end position="270"/>
    </location>
</feature>
<dbReference type="PROSITE" id="PS50920">
    <property type="entry name" value="SOLCAR"/>
    <property type="match status" value="3"/>
</dbReference>
<evidence type="ECO:0000256" key="2">
    <source>
        <dbReference type="ARBA" id="ARBA00006375"/>
    </source>
</evidence>
<evidence type="ECO:0000256" key="6">
    <source>
        <dbReference type="ARBA" id="ARBA00022692"/>
    </source>
</evidence>
<comment type="subcellular location">
    <subcellularLocation>
        <location evidence="16">Membrane</location>
        <topology evidence="16">Multi-pass membrane protein</topology>
    </subcellularLocation>
    <subcellularLocation>
        <location evidence="1">Mitochondrion inner membrane</location>
        <topology evidence="1">Multi-pass membrane protein</topology>
    </subcellularLocation>
</comment>
<name>A0AAW0Z3S1_9TREE</name>
<reference evidence="17 18" key="1">
    <citation type="journal article" date="2024" name="bioRxiv">
        <title>Comparative genomics of Cryptococcus and Kwoniella reveals pathogenesis evolution and contrasting karyotype dynamics via intercentromeric recombination or chromosome fusion.</title>
        <authorList>
            <person name="Coelho M.A."/>
            <person name="David-Palma M."/>
            <person name="Shea T."/>
            <person name="Bowers K."/>
            <person name="McGinley-Smith S."/>
            <person name="Mohammad A.W."/>
            <person name="Gnirke A."/>
            <person name="Yurkov A.M."/>
            <person name="Nowrousian M."/>
            <person name="Sun S."/>
            <person name="Cuomo C.A."/>
            <person name="Heitman J."/>
        </authorList>
    </citation>
    <scope>NUCLEOTIDE SEQUENCE [LARGE SCALE GENOMIC DNA]</scope>
    <source>
        <strain evidence="17 18">CBS 13917</strain>
    </source>
</reference>
<comment type="subunit">
    <text evidence="3 16">Monomer.</text>
</comment>
<dbReference type="KEGG" id="kne:92179260"/>
<evidence type="ECO:0000313" key="17">
    <source>
        <dbReference type="EMBL" id="KAK8864745.1"/>
    </source>
</evidence>
<dbReference type="PANTHER" id="PTHR45635:SF14">
    <property type="entry name" value="ADP_ATP TRANSLOCASE"/>
    <property type="match status" value="1"/>
</dbReference>
<keyword evidence="7" id="KW-0677">Repeat</keyword>
<protein>
    <recommendedName>
        <fullName evidence="16">ADP/ATP translocase</fullName>
    </recommendedName>
    <alternativeName>
        <fullName evidence="16">ADP,ATP carrier protein</fullName>
    </alternativeName>
</protein>
<keyword evidence="10" id="KW-0496">Mitochondrion</keyword>
<evidence type="ECO:0000256" key="3">
    <source>
        <dbReference type="ARBA" id="ARBA00011245"/>
    </source>
</evidence>
<evidence type="ECO:0000256" key="9">
    <source>
        <dbReference type="ARBA" id="ARBA00022989"/>
    </source>
</evidence>
<dbReference type="GO" id="GO:1990544">
    <property type="term" value="P:mitochondrial ATP transmembrane transport"/>
    <property type="evidence" value="ECO:0007669"/>
    <property type="project" value="InterPro"/>
</dbReference>
<evidence type="ECO:0000256" key="8">
    <source>
        <dbReference type="ARBA" id="ARBA00022792"/>
    </source>
</evidence>
<keyword evidence="18" id="KW-1185">Reference proteome</keyword>
<evidence type="ECO:0000256" key="16">
    <source>
        <dbReference type="RuleBase" id="RU368008"/>
    </source>
</evidence>
<feature type="transmembrane region" description="Helical" evidence="16">
    <location>
        <begin position="145"/>
        <end position="164"/>
    </location>
</feature>
<evidence type="ECO:0000256" key="5">
    <source>
        <dbReference type="ARBA" id="ARBA00022449"/>
    </source>
</evidence>
<sequence length="281" mass="30304">MIKHFPFVNRYRPNSDRPFSTTLNSSFRITYTFTQTEEGLGSFWRGNGTNIIRYFPTQALNFAFKDYFKTIFGSKRSDGYARFLLGNIASGAAAGATGSLFVYSMDYARTRLSVDSKNAAKGGQRQFSGLIDVYKQTLASDGITGLYRGFMPSVAGIIVYRGAYFGLYDSLKPLLPENLKGNPGANFVIGYGSTTLAGLAAYPLDTIRRRMMMTVGGGSEGVRYTSTIDAFRKVVAAEGAATLMRGAGANILRGVAGAGALTLYDVFQEAVFGKVYAAGSG</sequence>
<keyword evidence="11 14" id="KW-0472">Membrane</keyword>
<proteinExistence type="inferred from homology"/>